<dbReference type="NCBIfam" id="NF001124">
    <property type="entry name" value="PRK00139.1-2"/>
    <property type="match status" value="1"/>
</dbReference>
<keyword evidence="4 13" id="KW-0573">Peptidoglycan synthesis</keyword>
<dbReference type="Gene3D" id="3.40.1390.10">
    <property type="entry name" value="MurE/MurF, N-terminal domain"/>
    <property type="match status" value="1"/>
</dbReference>
<dbReference type="SUPFAM" id="SSF53623">
    <property type="entry name" value="MurD-like peptide ligases, catalytic domain"/>
    <property type="match status" value="1"/>
</dbReference>
<comment type="cofactor">
    <cofactor evidence="13">
        <name>Mg(2+)</name>
        <dbReference type="ChEBI" id="CHEBI:18420"/>
    </cofactor>
</comment>
<dbReference type="Pfam" id="PF02875">
    <property type="entry name" value="Mur_ligase_C"/>
    <property type="match status" value="1"/>
</dbReference>
<keyword evidence="5 13" id="KW-0131">Cell cycle</keyword>
<dbReference type="eggNOG" id="COG0769">
    <property type="taxonomic scope" value="Bacteria"/>
</dbReference>
<dbReference type="GO" id="GO:0071555">
    <property type="term" value="P:cell wall organization"/>
    <property type="evidence" value="ECO:0007669"/>
    <property type="project" value="UniProtKB-KW"/>
</dbReference>
<dbReference type="PATRIC" id="fig|1313304.3.peg.1821"/>
<evidence type="ECO:0000256" key="14">
    <source>
        <dbReference type="RuleBase" id="RU004135"/>
    </source>
</evidence>
<evidence type="ECO:0000256" key="12">
    <source>
        <dbReference type="ARBA" id="ARBA00081560"/>
    </source>
</evidence>
<evidence type="ECO:0000256" key="5">
    <source>
        <dbReference type="ARBA" id="ARBA00023306"/>
    </source>
</evidence>
<dbReference type="Pfam" id="PF08245">
    <property type="entry name" value="Mur_ligase_M"/>
    <property type="match status" value="1"/>
</dbReference>
<evidence type="ECO:0000259" key="15">
    <source>
        <dbReference type="Pfam" id="PF01225"/>
    </source>
</evidence>
<keyword evidence="13" id="KW-0436">Ligase</keyword>
<dbReference type="HAMAP" id="MF_00208">
    <property type="entry name" value="MurE"/>
    <property type="match status" value="1"/>
</dbReference>
<feature type="modified residue" description="N6-carboxylysine" evidence="13">
    <location>
        <position position="226"/>
    </location>
</feature>
<keyword evidence="13" id="KW-0547">Nucleotide-binding</keyword>
<dbReference type="SUPFAM" id="SSF53244">
    <property type="entry name" value="MurD-like peptide ligases, peptide-binding domain"/>
    <property type="match status" value="1"/>
</dbReference>
<evidence type="ECO:0000259" key="16">
    <source>
        <dbReference type="Pfam" id="PF02875"/>
    </source>
</evidence>
<dbReference type="PANTHER" id="PTHR23135">
    <property type="entry name" value="MUR LIGASE FAMILY MEMBER"/>
    <property type="match status" value="1"/>
</dbReference>
<feature type="binding site" evidence="13">
    <location>
        <begin position="412"/>
        <end position="415"/>
    </location>
    <ligand>
        <name>meso-2,6-diaminopimelate</name>
        <dbReference type="ChEBI" id="CHEBI:57791"/>
    </ligand>
</feature>
<dbReference type="NCBIfam" id="NF001126">
    <property type="entry name" value="PRK00139.1-4"/>
    <property type="match status" value="1"/>
</dbReference>
<dbReference type="AlphaFoldDB" id="U7D6K3"/>
<evidence type="ECO:0000256" key="2">
    <source>
        <dbReference type="ARBA" id="ARBA00022618"/>
    </source>
</evidence>
<feature type="domain" description="Mur ligase central" evidence="17">
    <location>
        <begin position="114"/>
        <end position="315"/>
    </location>
</feature>
<dbReference type="EMBL" id="ASJR01000017">
    <property type="protein sequence ID" value="ERP31201.1"/>
    <property type="molecule type" value="Genomic_DNA"/>
</dbReference>
<dbReference type="STRING" id="1313304.CALK_1914"/>
<feature type="domain" description="Mur ligase C-terminal" evidence="16">
    <location>
        <begin position="338"/>
        <end position="465"/>
    </location>
</feature>
<comment type="similarity">
    <text evidence="1 13">Belongs to the MurCDEF family. MurE subfamily.</text>
</comment>
<proteinExistence type="inferred from homology"/>
<feature type="binding site" evidence="13">
    <location>
        <begin position="160"/>
        <end position="161"/>
    </location>
    <ligand>
        <name>UDP-N-acetyl-alpha-D-muramoyl-L-alanyl-D-glutamate</name>
        <dbReference type="ChEBI" id="CHEBI:83900"/>
    </ligand>
</feature>
<dbReference type="Proteomes" id="UP000017148">
    <property type="component" value="Unassembled WGS sequence"/>
</dbReference>
<evidence type="ECO:0000256" key="9">
    <source>
        <dbReference type="ARBA" id="ARBA00072883"/>
    </source>
</evidence>
<feature type="short sequence motif" description="Meso-diaminopimelate recognition motif" evidence="13">
    <location>
        <begin position="412"/>
        <end position="415"/>
    </location>
</feature>
<comment type="caution">
    <text evidence="13">Lacks conserved residue(s) required for the propagation of feature annotation.</text>
</comment>
<keyword evidence="2 13" id="KW-0132">Cell division</keyword>
<name>U7D6K3_9BACT</name>
<gene>
    <name evidence="13" type="primary">murE</name>
    <name evidence="18" type="ORF">CALK_1914</name>
</gene>
<evidence type="ECO:0000256" key="11">
    <source>
        <dbReference type="ARBA" id="ARBA00076158"/>
    </source>
</evidence>
<protein>
    <recommendedName>
        <fullName evidence="9 13">UDP-N-acetylmuramoyl-L-alanyl-D-glutamate--2,6-diaminopimelate ligase</fullName>
        <ecNumber evidence="8 13">6.3.2.13</ecNumber>
    </recommendedName>
    <alternativeName>
        <fullName evidence="10 13">Meso-A2pm-adding enzyme</fullName>
    </alternativeName>
    <alternativeName>
        <fullName evidence="11 13">Meso-diaminopimelate-adding enzyme</fullName>
    </alternativeName>
    <alternativeName>
        <fullName evidence="12 13">UDP-MurNAc-L-Ala-D-Glu:meso-diaminopimelate ligase</fullName>
    </alternativeName>
    <alternativeName>
        <fullName evidence="13">UDP-MurNAc-tripeptide synthetase</fullName>
    </alternativeName>
    <alternativeName>
        <fullName evidence="13">UDP-N-acetylmuramyl-tripeptide synthetase</fullName>
    </alternativeName>
</protein>
<dbReference type="GO" id="GO:0005524">
    <property type="term" value="F:ATP binding"/>
    <property type="evidence" value="ECO:0007669"/>
    <property type="project" value="UniProtKB-UniRule"/>
</dbReference>
<accession>U7D6K3</accession>
<keyword evidence="19" id="KW-1185">Reference proteome</keyword>
<evidence type="ECO:0000256" key="3">
    <source>
        <dbReference type="ARBA" id="ARBA00022960"/>
    </source>
</evidence>
<evidence type="ECO:0000256" key="7">
    <source>
        <dbReference type="ARBA" id="ARBA00050251"/>
    </source>
</evidence>
<evidence type="ECO:0000256" key="1">
    <source>
        <dbReference type="ARBA" id="ARBA00005898"/>
    </source>
</evidence>
<dbReference type="InterPro" id="IPR004101">
    <property type="entry name" value="Mur_ligase_C"/>
</dbReference>
<evidence type="ECO:0000313" key="18">
    <source>
        <dbReference type="EMBL" id="ERP31201.1"/>
    </source>
</evidence>
<feature type="binding site" evidence="13">
    <location>
        <position position="388"/>
    </location>
    <ligand>
        <name>meso-2,6-diaminopimelate</name>
        <dbReference type="ChEBI" id="CHEBI:57791"/>
    </ligand>
</feature>
<keyword evidence="3 13" id="KW-0133">Cell shape</keyword>
<evidence type="ECO:0000256" key="13">
    <source>
        <dbReference type="HAMAP-Rule" id="MF_00208"/>
    </source>
</evidence>
<dbReference type="NCBIfam" id="TIGR01085">
    <property type="entry name" value="murE"/>
    <property type="match status" value="1"/>
</dbReference>
<keyword evidence="13" id="KW-0460">Magnesium</keyword>
<feature type="binding site" evidence="13">
    <location>
        <position position="186"/>
    </location>
    <ligand>
        <name>UDP-N-acetyl-alpha-D-muramoyl-L-alanyl-D-glutamate</name>
        <dbReference type="ChEBI" id="CHEBI:83900"/>
    </ligand>
</feature>
<dbReference type="GO" id="GO:0005737">
    <property type="term" value="C:cytoplasm"/>
    <property type="evidence" value="ECO:0007669"/>
    <property type="project" value="UniProtKB-SubCell"/>
</dbReference>
<dbReference type="InterPro" id="IPR035911">
    <property type="entry name" value="MurE/MurF_N"/>
</dbReference>
<dbReference type="GO" id="GO:0000287">
    <property type="term" value="F:magnesium ion binding"/>
    <property type="evidence" value="ECO:0007669"/>
    <property type="project" value="UniProtKB-UniRule"/>
</dbReference>
<evidence type="ECO:0000256" key="6">
    <source>
        <dbReference type="ARBA" id="ARBA00023316"/>
    </source>
</evidence>
<keyword evidence="13" id="KW-0963">Cytoplasm</keyword>
<organism evidence="18 19">
    <name type="scientific">Chitinivibrio alkaliphilus ACht1</name>
    <dbReference type="NCBI Taxonomy" id="1313304"/>
    <lineage>
        <taxon>Bacteria</taxon>
        <taxon>Pseudomonadati</taxon>
        <taxon>Fibrobacterota</taxon>
        <taxon>Chitinivibrionia</taxon>
        <taxon>Chitinivibrionales</taxon>
        <taxon>Chitinivibrionaceae</taxon>
        <taxon>Chitinivibrio</taxon>
    </lineage>
</organism>
<comment type="PTM">
    <text evidence="13">Carboxylation is probably crucial for Mg(2+) binding and, consequently, for the gamma-phosphate positioning of ATP.</text>
</comment>
<dbReference type="InterPro" id="IPR013221">
    <property type="entry name" value="Mur_ligase_cen"/>
</dbReference>
<dbReference type="Pfam" id="PF01225">
    <property type="entry name" value="Mur_ligase"/>
    <property type="match status" value="1"/>
</dbReference>
<evidence type="ECO:0000259" key="17">
    <source>
        <dbReference type="Pfam" id="PF08245"/>
    </source>
</evidence>
<comment type="function">
    <text evidence="13">Catalyzes the addition of meso-diaminopimelic acid to the nucleotide precursor UDP-N-acetylmuramoyl-L-alanyl-D-glutamate (UMAG) in the biosynthesis of bacterial cell-wall peptidoglycan.</text>
</comment>
<feature type="binding site" evidence="13">
    <location>
        <position position="463"/>
    </location>
    <ligand>
        <name>meso-2,6-diaminopimelate</name>
        <dbReference type="ChEBI" id="CHEBI:57791"/>
    </ligand>
</feature>
<dbReference type="GO" id="GO:0008765">
    <property type="term" value="F:UDP-N-acetylmuramoylalanyl-D-glutamate-2,6-diaminopimelate ligase activity"/>
    <property type="evidence" value="ECO:0007669"/>
    <property type="project" value="UniProtKB-UniRule"/>
</dbReference>
<dbReference type="GO" id="GO:0051301">
    <property type="term" value="P:cell division"/>
    <property type="evidence" value="ECO:0007669"/>
    <property type="project" value="UniProtKB-KW"/>
</dbReference>
<dbReference type="InterPro" id="IPR005761">
    <property type="entry name" value="UDP-N-AcMur-Glu-dNH2Pim_ligase"/>
</dbReference>
<evidence type="ECO:0000256" key="8">
    <source>
        <dbReference type="ARBA" id="ARBA00066633"/>
    </source>
</evidence>
<sequence length="496" mass="54982">MEKKSMKIDTFLKTNEFVLAVHNMDGVDIRSITYDSRRVVPDTLFVAIAGFSCDGHDYISDARAKGAVAVLSERSCPEGCTHGWVTVTDVRAAMADVAKKLWSIDFSSMKSFAVTGTNGKTTIATVLRALCVSHFSQSTVWQIGTLGNWYGERYVDTGRTTPEFVDLAREIGTADPAPEALVMEVSSHALSLQRVRGILFDIALFTNLTQDHLDFHDSMESYFQAKKTLFTHHLKSDGYALINRDDPYGKRLAKELSGAVYTYGCTAEVDFSITEKHSSWDGVFFRLSFRGETIPFSSPLTGDFTVYNLTAAAGAFLLQGYSSALIQRVFDQLEPVPGRMEKVTLEAASFQVVVDYAHTPDALENVLTTVRKLTKGRLILVFGAGGDRDRGKRPRMGAVAARYSDYTIITSDNPRTEDPAGILRDIADGVPADAPFKMIEDRRIALETALDKAGDEDVVLVAGKGHETYQEIGTKKYHFDDREEVSRAWQRLEARR</sequence>
<evidence type="ECO:0000256" key="10">
    <source>
        <dbReference type="ARBA" id="ARBA00075482"/>
    </source>
</evidence>
<dbReference type="FunFam" id="3.90.190.20:FF:000006">
    <property type="entry name" value="UDP-N-acetylmuramoyl-L-alanyl-D-glutamate--2,6-diaminopimelate ligase"/>
    <property type="match status" value="1"/>
</dbReference>
<comment type="subcellular location">
    <subcellularLocation>
        <location evidence="13 14">Cytoplasm</location>
    </subcellularLocation>
</comment>
<evidence type="ECO:0000256" key="4">
    <source>
        <dbReference type="ARBA" id="ARBA00022984"/>
    </source>
</evidence>
<evidence type="ECO:0000313" key="19">
    <source>
        <dbReference type="Proteomes" id="UP000017148"/>
    </source>
</evidence>
<keyword evidence="13" id="KW-0067">ATP-binding</keyword>
<dbReference type="Gene3D" id="3.40.1190.10">
    <property type="entry name" value="Mur-like, catalytic domain"/>
    <property type="match status" value="1"/>
</dbReference>
<dbReference type="GO" id="GO:0009252">
    <property type="term" value="P:peptidoglycan biosynthetic process"/>
    <property type="evidence" value="ECO:0007669"/>
    <property type="project" value="UniProtKB-UniRule"/>
</dbReference>
<dbReference type="SUPFAM" id="SSF63418">
    <property type="entry name" value="MurE/MurF N-terminal domain"/>
    <property type="match status" value="1"/>
</dbReference>
<dbReference type="EC" id="6.3.2.13" evidence="8 13"/>
<dbReference type="InterPro" id="IPR036615">
    <property type="entry name" value="Mur_ligase_C_dom_sf"/>
</dbReference>
<comment type="pathway">
    <text evidence="13 14">Cell wall biogenesis; peptidoglycan biosynthesis.</text>
</comment>
<comment type="catalytic activity">
    <reaction evidence="7 13">
        <text>UDP-N-acetyl-alpha-D-muramoyl-L-alanyl-D-glutamate + meso-2,6-diaminopimelate + ATP = UDP-N-acetyl-alpha-D-muramoyl-L-alanyl-gamma-D-glutamyl-meso-2,6-diaminopimelate + ADP + phosphate + H(+)</text>
        <dbReference type="Rhea" id="RHEA:23676"/>
        <dbReference type="ChEBI" id="CHEBI:15378"/>
        <dbReference type="ChEBI" id="CHEBI:30616"/>
        <dbReference type="ChEBI" id="CHEBI:43474"/>
        <dbReference type="ChEBI" id="CHEBI:57791"/>
        <dbReference type="ChEBI" id="CHEBI:83900"/>
        <dbReference type="ChEBI" id="CHEBI:83905"/>
        <dbReference type="ChEBI" id="CHEBI:456216"/>
        <dbReference type="EC" id="6.3.2.13"/>
    </reaction>
</comment>
<dbReference type="InterPro" id="IPR000713">
    <property type="entry name" value="Mur_ligase_N"/>
</dbReference>
<feature type="binding site" evidence="13">
    <location>
        <begin position="116"/>
        <end position="122"/>
    </location>
    <ligand>
        <name>ATP</name>
        <dbReference type="ChEBI" id="CHEBI:30616"/>
    </ligand>
</feature>
<comment type="caution">
    <text evidence="18">The sequence shown here is derived from an EMBL/GenBank/DDBJ whole genome shotgun (WGS) entry which is preliminary data.</text>
</comment>
<dbReference type="PANTHER" id="PTHR23135:SF4">
    <property type="entry name" value="UDP-N-ACETYLMURAMOYL-L-ALANYL-D-GLUTAMATE--2,6-DIAMINOPIMELATE LIGASE MURE HOMOLOG, CHLOROPLASTIC"/>
    <property type="match status" value="1"/>
</dbReference>
<feature type="binding site" evidence="13">
    <location>
        <position position="36"/>
    </location>
    <ligand>
        <name>UDP-N-acetyl-alpha-D-muramoyl-L-alanyl-D-glutamate</name>
        <dbReference type="ChEBI" id="CHEBI:83900"/>
    </ligand>
</feature>
<feature type="domain" description="Mur ligase N-terminal catalytic" evidence="15">
    <location>
        <begin position="29"/>
        <end position="98"/>
    </location>
</feature>
<dbReference type="GO" id="GO:0008360">
    <property type="term" value="P:regulation of cell shape"/>
    <property type="evidence" value="ECO:0007669"/>
    <property type="project" value="UniProtKB-KW"/>
</dbReference>
<keyword evidence="6 13" id="KW-0961">Cell wall biogenesis/degradation</keyword>
<feature type="binding site" evidence="13">
    <location>
        <position position="467"/>
    </location>
    <ligand>
        <name>meso-2,6-diaminopimelate</name>
        <dbReference type="ChEBI" id="CHEBI:57791"/>
    </ligand>
</feature>
<reference evidence="18 19" key="1">
    <citation type="journal article" date="2013" name="Environ. Microbiol.">
        <title>Genome analysis of Chitinivibrio alkaliphilus gen. nov., sp. nov., a novel extremely haloalkaliphilic anaerobic chitinolytic bacterium from the candidate phylum Termite Group 3.</title>
        <authorList>
            <person name="Sorokin D.Y."/>
            <person name="Gumerov V.M."/>
            <person name="Rakitin A.L."/>
            <person name="Beletsky A.V."/>
            <person name="Damste J.S."/>
            <person name="Muyzer G."/>
            <person name="Mardanov A.V."/>
            <person name="Ravin N.V."/>
        </authorList>
    </citation>
    <scope>NUCLEOTIDE SEQUENCE [LARGE SCALE GENOMIC DNA]</scope>
    <source>
        <strain evidence="18 19">ACht1</strain>
    </source>
</reference>
<dbReference type="Gene3D" id="3.90.190.20">
    <property type="entry name" value="Mur ligase, C-terminal domain"/>
    <property type="match status" value="1"/>
</dbReference>
<dbReference type="InterPro" id="IPR036565">
    <property type="entry name" value="Mur-like_cat_sf"/>
</dbReference>
<feature type="binding site" evidence="13">
    <location>
        <position position="194"/>
    </location>
    <ligand>
        <name>UDP-N-acetyl-alpha-D-muramoyl-L-alanyl-D-glutamate</name>
        <dbReference type="ChEBI" id="CHEBI:83900"/>
    </ligand>
</feature>
<dbReference type="UniPathway" id="UPA00219"/>